<evidence type="ECO:0000313" key="5">
    <source>
        <dbReference type="Proteomes" id="UP000494165"/>
    </source>
</evidence>
<dbReference type="GO" id="GO:0005975">
    <property type="term" value="P:carbohydrate metabolic process"/>
    <property type="evidence" value="ECO:0007669"/>
    <property type="project" value="InterPro"/>
</dbReference>
<dbReference type="Pfam" id="PF00704">
    <property type="entry name" value="Glyco_hydro_18"/>
    <property type="match status" value="1"/>
</dbReference>
<feature type="chain" id="PRO_5035769857" description="GH18 domain-containing protein" evidence="2">
    <location>
        <begin position="20"/>
        <end position="367"/>
    </location>
</feature>
<name>A0A8S1CEH5_9INSE</name>
<dbReference type="PROSITE" id="PS51910">
    <property type="entry name" value="GH18_2"/>
    <property type="match status" value="1"/>
</dbReference>
<organism evidence="4 5">
    <name type="scientific">Cloeon dipterum</name>
    <dbReference type="NCBI Taxonomy" id="197152"/>
    <lineage>
        <taxon>Eukaryota</taxon>
        <taxon>Metazoa</taxon>
        <taxon>Ecdysozoa</taxon>
        <taxon>Arthropoda</taxon>
        <taxon>Hexapoda</taxon>
        <taxon>Insecta</taxon>
        <taxon>Pterygota</taxon>
        <taxon>Palaeoptera</taxon>
        <taxon>Ephemeroptera</taxon>
        <taxon>Pisciforma</taxon>
        <taxon>Baetidae</taxon>
        <taxon>Cloeon</taxon>
    </lineage>
</organism>
<dbReference type="InterPro" id="IPR029070">
    <property type="entry name" value="Chitinase_insertion_sf"/>
</dbReference>
<dbReference type="SMART" id="SM00636">
    <property type="entry name" value="Glyco_18"/>
    <property type="match status" value="1"/>
</dbReference>
<dbReference type="InterPro" id="IPR050314">
    <property type="entry name" value="Glycosyl_Hydrlase_18"/>
</dbReference>
<dbReference type="InterPro" id="IPR001223">
    <property type="entry name" value="Glyco_hydro18_cat"/>
</dbReference>
<dbReference type="Proteomes" id="UP000494165">
    <property type="component" value="Unassembled WGS sequence"/>
</dbReference>
<dbReference type="SUPFAM" id="SSF51445">
    <property type="entry name" value="(Trans)glycosidases"/>
    <property type="match status" value="1"/>
</dbReference>
<dbReference type="Gene3D" id="3.10.50.10">
    <property type="match status" value="1"/>
</dbReference>
<reference evidence="4 5" key="1">
    <citation type="submission" date="2020-04" db="EMBL/GenBank/DDBJ databases">
        <authorList>
            <person name="Alioto T."/>
            <person name="Alioto T."/>
            <person name="Gomez Garrido J."/>
        </authorList>
    </citation>
    <scope>NUCLEOTIDE SEQUENCE [LARGE SCALE GENOMIC DNA]</scope>
</reference>
<dbReference type="InterPro" id="IPR017853">
    <property type="entry name" value="GH"/>
</dbReference>
<evidence type="ECO:0000313" key="4">
    <source>
        <dbReference type="EMBL" id="CAB3365811.1"/>
    </source>
</evidence>
<dbReference type="GO" id="GO:0004568">
    <property type="term" value="F:chitinase activity"/>
    <property type="evidence" value="ECO:0007669"/>
    <property type="project" value="TreeGrafter"/>
</dbReference>
<dbReference type="SUPFAM" id="SSF54556">
    <property type="entry name" value="Chitinase insertion domain"/>
    <property type="match status" value="1"/>
</dbReference>
<keyword evidence="1" id="KW-1015">Disulfide bond</keyword>
<sequence>MKLLSVVIALSSLLAIGSSKLVICQYNCWAPFRTNPGNFTASMIDPKLCTHGVYEFAAYNPETDVISHSNTHDLDSEDGKPGGYRQMVELKLQNPDFVPMLGIGGAGAGSRAFSAMAADPARRAAFTQNVIDYLKKFNFEGLEFDWVSPNYLEDMLNFGTLLTEMRLRFDQEGLVLSASLRAVPYVNTGLSVVSGAVHFVVLMTYDYNGPWWLVTANSAPLFGAYNYCVNHSVFEHIKYGVDPEKIVVSVPAYGRSYTLADPASNSLGSVASAPGAAGPYTRISGWLSFNEISEDIANWVTVRDPIALVPYSYKGDQWVSHDDEISTKAKVEYVNNQNLAGVAVWSVDEDNFFQGFTLLKTINQWLN</sequence>
<dbReference type="GO" id="GO:0008061">
    <property type="term" value="F:chitin binding"/>
    <property type="evidence" value="ECO:0007669"/>
    <property type="project" value="InterPro"/>
</dbReference>
<dbReference type="FunFam" id="3.10.50.10:FF:000001">
    <property type="entry name" value="Chitinase 3-like 1"/>
    <property type="match status" value="1"/>
</dbReference>
<dbReference type="PANTHER" id="PTHR11177:SF360">
    <property type="entry name" value="CHITINASE 4-RELATED"/>
    <property type="match status" value="1"/>
</dbReference>
<accession>A0A8S1CEH5</accession>
<keyword evidence="5" id="KW-1185">Reference proteome</keyword>
<dbReference type="PANTHER" id="PTHR11177">
    <property type="entry name" value="CHITINASE"/>
    <property type="match status" value="1"/>
</dbReference>
<comment type="caution">
    <text evidence="4">The sequence shown here is derived from an EMBL/GenBank/DDBJ whole genome shotgun (WGS) entry which is preliminary data.</text>
</comment>
<keyword evidence="2" id="KW-0732">Signal</keyword>
<evidence type="ECO:0000259" key="3">
    <source>
        <dbReference type="PROSITE" id="PS51910"/>
    </source>
</evidence>
<proteinExistence type="predicted"/>
<dbReference type="GO" id="GO:0005576">
    <property type="term" value="C:extracellular region"/>
    <property type="evidence" value="ECO:0007669"/>
    <property type="project" value="TreeGrafter"/>
</dbReference>
<dbReference type="OrthoDB" id="76388at2759"/>
<dbReference type="GO" id="GO:0006032">
    <property type="term" value="P:chitin catabolic process"/>
    <property type="evidence" value="ECO:0007669"/>
    <property type="project" value="TreeGrafter"/>
</dbReference>
<feature type="signal peptide" evidence="2">
    <location>
        <begin position="1"/>
        <end position="19"/>
    </location>
</feature>
<dbReference type="EMBL" id="CADEPI010000022">
    <property type="protein sequence ID" value="CAB3365811.1"/>
    <property type="molecule type" value="Genomic_DNA"/>
</dbReference>
<protein>
    <recommendedName>
        <fullName evidence="3">GH18 domain-containing protein</fullName>
    </recommendedName>
</protein>
<dbReference type="AlphaFoldDB" id="A0A8S1CEH5"/>
<gene>
    <name evidence="4" type="ORF">CLODIP_2_CD06584</name>
</gene>
<feature type="domain" description="GH18" evidence="3">
    <location>
        <begin position="20"/>
        <end position="367"/>
    </location>
</feature>
<evidence type="ECO:0000256" key="1">
    <source>
        <dbReference type="ARBA" id="ARBA00023157"/>
    </source>
</evidence>
<evidence type="ECO:0000256" key="2">
    <source>
        <dbReference type="SAM" id="SignalP"/>
    </source>
</evidence>
<dbReference type="InterPro" id="IPR011583">
    <property type="entry name" value="Chitinase_II/V-like_cat"/>
</dbReference>
<dbReference type="Gene3D" id="3.20.20.80">
    <property type="entry name" value="Glycosidases"/>
    <property type="match status" value="1"/>
</dbReference>